<reference evidence="1 2" key="1">
    <citation type="submission" date="2021-03" db="EMBL/GenBank/DDBJ databases">
        <title>Lysobacter sp. nov. isolated from soil of gangwondo yeongwol, south Korea.</title>
        <authorList>
            <person name="Kim K.R."/>
            <person name="Kim K.H."/>
            <person name="Jeon C.O."/>
        </authorList>
    </citation>
    <scope>NUCLEOTIDE SEQUENCE [LARGE SCALE GENOMIC DNA]</scope>
    <source>
        <strain evidence="1 2">R19</strain>
    </source>
</reference>
<dbReference type="AlphaFoldDB" id="A0A974Y3B0"/>
<keyword evidence="2" id="KW-1185">Reference proteome</keyword>
<protein>
    <submittedName>
        <fullName evidence="1">Uncharacterized protein</fullName>
    </submittedName>
</protein>
<sequence>MTVSRAMFDALEGFDERFVLPGGGLANLDFYKRACEAPGAQLVTLLGEGTFHQFHGGAATNARPEVHPGERFRQEYEQLRGRPYAKPTVRPIYLGSLPRQALPFLRLSAERA</sequence>
<accession>A0A974Y3B0</accession>
<gene>
    <name evidence="1" type="ORF">I8J32_007600</name>
</gene>
<proteinExistence type="predicted"/>
<dbReference type="RefSeq" id="WP_207526855.1">
    <property type="nucleotide sequence ID" value="NZ_CP071518.1"/>
</dbReference>
<organism evidence="1 2">
    <name type="scientific">Agrilutibacter solisilvae</name>
    <dbReference type="NCBI Taxonomy" id="2763317"/>
    <lineage>
        <taxon>Bacteria</taxon>
        <taxon>Pseudomonadati</taxon>
        <taxon>Pseudomonadota</taxon>
        <taxon>Gammaproteobacteria</taxon>
        <taxon>Lysobacterales</taxon>
        <taxon>Lysobacteraceae</taxon>
        <taxon>Agrilutibacter</taxon>
    </lineage>
</organism>
<dbReference type="EMBL" id="CP071518">
    <property type="protein sequence ID" value="QSX79695.1"/>
    <property type="molecule type" value="Genomic_DNA"/>
</dbReference>
<dbReference type="Proteomes" id="UP000639274">
    <property type="component" value="Chromosome"/>
</dbReference>
<name>A0A974Y3B0_9GAMM</name>
<evidence type="ECO:0000313" key="1">
    <source>
        <dbReference type="EMBL" id="QSX79695.1"/>
    </source>
</evidence>
<evidence type="ECO:0000313" key="2">
    <source>
        <dbReference type="Proteomes" id="UP000639274"/>
    </source>
</evidence>
<dbReference type="KEGG" id="lsf:I8J32_007600"/>